<dbReference type="Gene3D" id="1.20.1250.10">
    <property type="match status" value="1"/>
</dbReference>
<organism evidence="6 7">
    <name type="scientific">Phrynosoma platyrhinos</name>
    <name type="common">Desert horned lizard</name>
    <dbReference type="NCBI Taxonomy" id="52577"/>
    <lineage>
        <taxon>Eukaryota</taxon>
        <taxon>Metazoa</taxon>
        <taxon>Chordata</taxon>
        <taxon>Craniata</taxon>
        <taxon>Vertebrata</taxon>
        <taxon>Euteleostomi</taxon>
        <taxon>Lepidosauria</taxon>
        <taxon>Squamata</taxon>
        <taxon>Bifurcata</taxon>
        <taxon>Unidentata</taxon>
        <taxon>Episquamata</taxon>
        <taxon>Toxicofera</taxon>
        <taxon>Iguania</taxon>
        <taxon>Phrynosomatidae</taxon>
        <taxon>Phrynosomatinae</taxon>
        <taxon>Phrynosoma</taxon>
    </lineage>
</organism>
<dbReference type="Pfam" id="PF06875">
    <property type="entry name" value="PRF"/>
    <property type="match status" value="1"/>
</dbReference>
<accession>A0ABQ7T9D7</accession>
<dbReference type="PANTHER" id="PTHR21353:SF8">
    <property type="entry name" value="CARDIOTROPHIN-2"/>
    <property type="match status" value="1"/>
</dbReference>
<keyword evidence="4" id="KW-0964">Secreted</keyword>
<keyword evidence="3" id="KW-0202">Cytokine</keyword>
<dbReference type="SUPFAM" id="SSF47266">
    <property type="entry name" value="4-helical cytokines"/>
    <property type="match status" value="1"/>
</dbReference>
<dbReference type="InterPro" id="IPR010681">
    <property type="entry name" value="PRF/CT"/>
</dbReference>
<dbReference type="InterPro" id="IPR009079">
    <property type="entry name" value="4_helix_cytokine-like_core"/>
</dbReference>
<evidence type="ECO:0000313" key="6">
    <source>
        <dbReference type="EMBL" id="KAH0626335.1"/>
    </source>
</evidence>
<comment type="similarity">
    <text evidence="2">Belongs to the IL-6 superfamily.</text>
</comment>
<keyword evidence="7" id="KW-1185">Reference proteome</keyword>
<evidence type="ECO:0008006" key="8">
    <source>
        <dbReference type="Google" id="ProtNLM"/>
    </source>
</evidence>
<evidence type="ECO:0000256" key="5">
    <source>
        <dbReference type="SAM" id="MobiDB-lite"/>
    </source>
</evidence>
<evidence type="ECO:0000256" key="4">
    <source>
        <dbReference type="ARBA" id="ARBA00022525"/>
    </source>
</evidence>
<evidence type="ECO:0000256" key="3">
    <source>
        <dbReference type="ARBA" id="ARBA00022514"/>
    </source>
</evidence>
<sequence length="332" mass="37368">MEGRPKIKQPQVMHSTKKTKDSSAVLRAECLGKVTGFPIAKLNMISWMEQKKEPEVPNQDLDQGPEERENKEDAHSEKGKTSENEEWEEEEEEEEIPVVQDCLDPAVVDSPVLDWKEACEVLQDSDGSSSGHASKLLVISAVFVHIASPVPNRSVNAVIAQTFNLLLVMQANSTVLLNTYLSCQGSPFSDSSFSAPRLHYDGVPTAAIQFWKWRTLSDLERLDKNYEAYSALSEFLQLVWDDQFAINPKQVELLEMLKVTRLRIEGLLSNLTAIMSALGGSPTPVTDSFMLESVEASTFEKKIRGYVVCHLYKQWVDRTVRDFALLKQKYPS</sequence>
<feature type="compositionally biased region" description="Basic and acidic residues" evidence="5">
    <location>
        <begin position="65"/>
        <end position="83"/>
    </location>
</feature>
<reference evidence="6 7" key="1">
    <citation type="journal article" date="2022" name="Gigascience">
        <title>A chromosome-level genome assembly and annotation of the desert horned lizard, Phrynosoma platyrhinos, provides insight into chromosomal rearrangements among reptiles.</title>
        <authorList>
            <person name="Koochekian N."/>
            <person name="Ascanio A."/>
            <person name="Farleigh K."/>
            <person name="Card D.C."/>
            <person name="Schield D.R."/>
            <person name="Castoe T.A."/>
            <person name="Jezkova T."/>
        </authorList>
    </citation>
    <scope>NUCLEOTIDE SEQUENCE [LARGE SCALE GENOMIC DNA]</scope>
    <source>
        <strain evidence="6">NK-2021</strain>
    </source>
</reference>
<dbReference type="Proteomes" id="UP000826234">
    <property type="component" value="Unassembled WGS sequence"/>
</dbReference>
<comment type="subcellular location">
    <subcellularLocation>
        <location evidence="1">Secreted</location>
    </subcellularLocation>
</comment>
<evidence type="ECO:0000256" key="1">
    <source>
        <dbReference type="ARBA" id="ARBA00004613"/>
    </source>
</evidence>
<dbReference type="EMBL" id="JAIPUX010000521">
    <property type="protein sequence ID" value="KAH0626335.1"/>
    <property type="molecule type" value="Genomic_DNA"/>
</dbReference>
<proteinExistence type="inferred from homology"/>
<dbReference type="PANTHER" id="PTHR21353">
    <property type="match status" value="1"/>
</dbReference>
<feature type="region of interest" description="Disordered" evidence="5">
    <location>
        <begin position="49"/>
        <end position="101"/>
    </location>
</feature>
<name>A0ABQ7T9D7_PHRPL</name>
<evidence type="ECO:0000313" key="7">
    <source>
        <dbReference type="Proteomes" id="UP000826234"/>
    </source>
</evidence>
<gene>
    <name evidence="6" type="ORF">JD844_001261</name>
</gene>
<comment type="caution">
    <text evidence="6">The sequence shown here is derived from an EMBL/GenBank/DDBJ whole genome shotgun (WGS) entry which is preliminary data.</text>
</comment>
<evidence type="ECO:0000256" key="2">
    <source>
        <dbReference type="ARBA" id="ARBA00007432"/>
    </source>
</evidence>
<protein>
    <recommendedName>
        <fullName evidence="8">Ciliary neurotrophic factor</fullName>
    </recommendedName>
</protein>
<feature type="region of interest" description="Disordered" evidence="5">
    <location>
        <begin position="1"/>
        <end position="22"/>
    </location>
</feature>
<feature type="compositionally biased region" description="Acidic residues" evidence="5">
    <location>
        <begin position="84"/>
        <end position="96"/>
    </location>
</feature>